<name>A0A078MSH6_9MICC</name>
<dbReference type="AlphaFoldDB" id="A0A078MSH6"/>
<sequence length="182" mass="19342">MNSILAARRMAHVSAQQCWPDGTVLTRADVIVNGSSLARAGRREATPSVRIGLAGAGPGPAGQRRELFSTVLLTRVTAVFEPCRHGRSEVWVDADLGRCRAVLAAARLVGRRARTRRRSVRLLSEASDLNGGPVLLPADIAVGDLLAIPCRGAVSRAQVRLRFPGAAREDGGELPPAPACRR</sequence>
<dbReference type="EMBL" id="LN483070">
    <property type="protein sequence ID" value="CEA08367.1"/>
    <property type="molecule type" value="Genomic_DNA"/>
</dbReference>
<accession>A0A078MSH6</accession>
<protein>
    <submittedName>
        <fullName evidence="1">Uncharacterized protein</fullName>
    </submittedName>
</protein>
<evidence type="ECO:0000313" key="1">
    <source>
        <dbReference type="EMBL" id="CEA08367.1"/>
    </source>
</evidence>
<dbReference type="PATRIC" id="fig|1461584.3.peg.1696"/>
<organism evidence="1">
    <name type="scientific">Arthrobacter saudimassiliensis</name>
    <dbReference type="NCBI Taxonomy" id="1461584"/>
    <lineage>
        <taxon>Bacteria</taxon>
        <taxon>Bacillati</taxon>
        <taxon>Actinomycetota</taxon>
        <taxon>Actinomycetes</taxon>
        <taxon>Micrococcales</taxon>
        <taxon>Micrococcaceae</taxon>
        <taxon>Arthrobacter</taxon>
    </lineage>
</organism>
<gene>
    <name evidence="1" type="ORF">BN1051_01711</name>
</gene>
<proteinExistence type="predicted"/>
<reference evidence="1" key="1">
    <citation type="submission" date="2014-07" db="EMBL/GenBank/DDBJ databases">
        <authorList>
            <person name="Urmite Genomes Urmite Genomes"/>
        </authorList>
    </citation>
    <scope>NUCLEOTIDE SEQUENCE</scope>
    <source>
        <strain evidence="1">11W110_air</strain>
    </source>
</reference>